<comment type="caution">
    <text evidence="1">The sequence shown here is derived from an EMBL/GenBank/DDBJ whole genome shotgun (WGS) entry which is preliminary data.</text>
</comment>
<reference evidence="2" key="1">
    <citation type="journal article" date="2019" name="Int. J. Syst. Evol. Microbiol.">
        <title>The Global Catalogue of Microorganisms (GCM) 10K type strain sequencing project: providing services to taxonomists for standard genome sequencing and annotation.</title>
        <authorList>
            <consortium name="The Broad Institute Genomics Platform"/>
            <consortium name="The Broad Institute Genome Sequencing Center for Infectious Disease"/>
            <person name="Wu L."/>
            <person name="Ma J."/>
        </authorList>
    </citation>
    <scope>NUCLEOTIDE SEQUENCE [LARGE SCALE GENOMIC DNA]</scope>
    <source>
        <strain evidence="2">JCM 15442</strain>
    </source>
</reference>
<evidence type="ECO:0000313" key="2">
    <source>
        <dbReference type="Proteomes" id="UP000639973"/>
    </source>
</evidence>
<proteinExistence type="predicted"/>
<sequence>MTTETREARLDTLMAAEVYWTALAMKQQGSRFYRAIGEALEAADVPNRRLIYQTWPDAVWDFYLRGLRLEAGESSPSWG</sequence>
<dbReference type="RefSeq" id="WP_188969095.1">
    <property type="nucleotide sequence ID" value="NZ_BMOL01000002.1"/>
</dbReference>
<accession>A0ABQ2G295</accession>
<dbReference type="EMBL" id="BMOL01000002">
    <property type="protein sequence ID" value="GGL71513.1"/>
    <property type="molecule type" value="Genomic_DNA"/>
</dbReference>
<name>A0ABQ2G295_9DEIO</name>
<dbReference type="Proteomes" id="UP000639973">
    <property type="component" value="Unassembled WGS sequence"/>
</dbReference>
<keyword evidence="2" id="KW-1185">Reference proteome</keyword>
<gene>
    <name evidence="1" type="ORF">GCM10010840_07060</name>
</gene>
<organism evidence="1 2">
    <name type="scientific">Deinococcus aerolatus</name>
    <dbReference type="NCBI Taxonomy" id="522487"/>
    <lineage>
        <taxon>Bacteria</taxon>
        <taxon>Thermotogati</taxon>
        <taxon>Deinococcota</taxon>
        <taxon>Deinococci</taxon>
        <taxon>Deinococcales</taxon>
        <taxon>Deinococcaceae</taxon>
        <taxon>Deinococcus</taxon>
    </lineage>
</organism>
<evidence type="ECO:0000313" key="1">
    <source>
        <dbReference type="EMBL" id="GGL71513.1"/>
    </source>
</evidence>
<protein>
    <submittedName>
        <fullName evidence="1">Uncharacterized protein</fullName>
    </submittedName>
</protein>